<keyword evidence="3" id="KW-1185">Reference proteome</keyword>
<evidence type="ECO:0000313" key="3">
    <source>
        <dbReference type="Proteomes" id="UP000734511"/>
    </source>
</evidence>
<name>A0ABX0ZLH5_9ACTN</name>
<protein>
    <submittedName>
        <fullName evidence="2">GNAT family N-acetyltransferase</fullName>
    </submittedName>
</protein>
<sequence>MSEPHILLDGDRLALSLPRQDMLPTYHRWENHPGTVLGYGTQMPQSWETRSAGWQGQAGSPVRTAFEVVRREDMRAVGMTVLYVDQAVRTSEYVMLIAPEERGKGYATEATRLTLDWAFRLGAVRMVWLKVLAPNGAAVRAYGKAGFRDAGRLRNSGYWLGQPVDELLMDALPEDFVGPSAVTAAIGS</sequence>
<reference evidence="2 3" key="1">
    <citation type="submission" date="2020-03" db="EMBL/GenBank/DDBJ databases">
        <title>WGS of actinomycetes isolated from Thailand.</title>
        <authorList>
            <person name="Thawai C."/>
        </authorList>
    </citation>
    <scope>NUCLEOTIDE SEQUENCE [LARGE SCALE GENOMIC DNA]</scope>
    <source>
        <strain evidence="2 3">PRB2-1</strain>
    </source>
</reference>
<gene>
    <name evidence="2" type="ORF">HCN08_15135</name>
</gene>
<dbReference type="PANTHER" id="PTHR43415">
    <property type="entry name" value="SPERMIDINE N(1)-ACETYLTRANSFERASE"/>
    <property type="match status" value="1"/>
</dbReference>
<dbReference type="CDD" id="cd04301">
    <property type="entry name" value="NAT_SF"/>
    <property type="match status" value="1"/>
</dbReference>
<feature type="domain" description="N-acetyltransferase" evidence="1">
    <location>
        <begin position="13"/>
        <end position="165"/>
    </location>
</feature>
<dbReference type="RefSeq" id="WP_167983482.1">
    <property type="nucleotide sequence ID" value="NZ_JAATEJ010000010.1"/>
</dbReference>
<dbReference type="EMBL" id="JAATEJ010000010">
    <property type="protein sequence ID" value="NJP44718.1"/>
    <property type="molecule type" value="Genomic_DNA"/>
</dbReference>
<dbReference type="InterPro" id="IPR016181">
    <property type="entry name" value="Acyl_CoA_acyltransferase"/>
</dbReference>
<dbReference type="Proteomes" id="UP000734511">
    <property type="component" value="Unassembled WGS sequence"/>
</dbReference>
<dbReference type="InterPro" id="IPR000182">
    <property type="entry name" value="GNAT_dom"/>
</dbReference>
<evidence type="ECO:0000259" key="1">
    <source>
        <dbReference type="PROSITE" id="PS51186"/>
    </source>
</evidence>
<dbReference type="PANTHER" id="PTHR43415:SF3">
    <property type="entry name" value="GNAT-FAMILY ACETYLTRANSFERASE"/>
    <property type="match status" value="1"/>
</dbReference>
<dbReference type="Gene3D" id="3.40.630.30">
    <property type="match status" value="1"/>
</dbReference>
<evidence type="ECO:0000313" key="2">
    <source>
        <dbReference type="EMBL" id="NJP44718.1"/>
    </source>
</evidence>
<dbReference type="Pfam" id="PF13302">
    <property type="entry name" value="Acetyltransf_3"/>
    <property type="match status" value="1"/>
</dbReference>
<organism evidence="2 3">
    <name type="scientific">Actinacidiphila epipremni</name>
    <dbReference type="NCBI Taxonomy" id="2053013"/>
    <lineage>
        <taxon>Bacteria</taxon>
        <taxon>Bacillati</taxon>
        <taxon>Actinomycetota</taxon>
        <taxon>Actinomycetes</taxon>
        <taxon>Kitasatosporales</taxon>
        <taxon>Streptomycetaceae</taxon>
        <taxon>Actinacidiphila</taxon>
    </lineage>
</organism>
<accession>A0ABX0ZLH5</accession>
<dbReference type="PROSITE" id="PS51186">
    <property type="entry name" value="GNAT"/>
    <property type="match status" value="1"/>
</dbReference>
<comment type="caution">
    <text evidence="2">The sequence shown here is derived from an EMBL/GenBank/DDBJ whole genome shotgun (WGS) entry which is preliminary data.</text>
</comment>
<proteinExistence type="predicted"/>
<dbReference type="SUPFAM" id="SSF55729">
    <property type="entry name" value="Acyl-CoA N-acyltransferases (Nat)"/>
    <property type="match status" value="1"/>
</dbReference>